<feature type="compositionally biased region" description="Polar residues" evidence="1">
    <location>
        <begin position="74"/>
        <end position="84"/>
    </location>
</feature>
<evidence type="ECO:0000256" key="1">
    <source>
        <dbReference type="SAM" id="MobiDB-lite"/>
    </source>
</evidence>
<sequence length="222" mass="24432">MYTMVKVREDARDDHDEGHVSWKSPRSPLVGLKALEFLSIHNYRSSEAKSYGHAEEQCPVVFAECMARIPNGNISNGTTGTSILSKGKDTVSNEEKAQIRASSVPRPRAILSSPDNDAAIGKKNRNATAQSSALRNQNKLQARNAHQQLMDKTKKDVDIDAHLKRTVSVETVNINGPGSKRKPKAPSDIKSKHPTQSQQDVLLTKARPYLRAGKPNAARFLV</sequence>
<dbReference type="EMBL" id="JAXQNO010000018">
    <property type="protein sequence ID" value="KAK4776908.1"/>
    <property type="molecule type" value="Genomic_DNA"/>
</dbReference>
<proteinExistence type="predicted"/>
<feature type="compositionally biased region" description="Basic and acidic residues" evidence="1">
    <location>
        <begin position="86"/>
        <end position="98"/>
    </location>
</feature>
<accession>A0AAN7KV52</accession>
<dbReference type="PANTHER" id="PTHR38932">
    <property type="entry name" value="BNAC03G64660D PROTEIN"/>
    <property type="match status" value="1"/>
</dbReference>
<feature type="region of interest" description="Disordered" evidence="1">
    <location>
        <begin position="74"/>
        <end position="132"/>
    </location>
</feature>
<gene>
    <name evidence="2" type="ORF">SAY86_005596</name>
</gene>
<reference evidence="2 3" key="1">
    <citation type="journal article" date="2023" name="Hortic Res">
        <title>Pangenome of water caltrop reveals structural variations and asymmetric subgenome divergence after allopolyploidization.</title>
        <authorList>
            <person name="Zhang X."/>
            <person name="Chen Y."/>
            <person name="Wang L."/>
            <person name="Yuan Y."/>
            <person name="Fang M."/>
            <person name="Shi L."/>
            <person name="Lu R."/>
            <person name="Comes H.P."/>
            <person name="Ma Y."/>
            <person name="Chen Y."/>
            <person name="Huang G."/>
            <person name="Zhou Y."/>
            <person name="Zheng Z."/>
            <person name="Qiu Y."/>
        </authorList>
    </citation>
    <scope>NUCLEOTIDE SEQUENCE [LARGE SCALE GENOMIC DNA]</scope>
    <source>
        <strain evidence="2">F231</strain>
    </source>
</reference>
<evidence type="ECO:0000313" key="3">
    <source>
        <dbReference type="Proteomes" id="UP001346149"/>
    </source>
</evidence>
<feature type="compositionally biased region" description="Basic and acidic residues" evidence="1">
    <location>
        <begin position="1"/>
        <end position="20"/>
    </location>
</feature>
<protein>
    <submittedName>
        <fullName evidence="2">Uncharacterized protein</fullName>
    </submittedName>
</protein>
<feature type="region of interest" description="Disordered" evidence="1">
    <location>
        <begin position="173"/>
        <end position="200"/>
    </location>
</feature>
<dbReference type="AlphaFoldDB" id="A0AAN7KV52"/>
<name>A0AAN7KV52_TRANT</name>
<dbReference type="PANTHER" id="PTHR38932:SF1">
    <property type="entry name" value="DUF4005 DOMAIN-CONTAINING PROTEIN"/>
    <property type="match status" value="1"/>
</dbReference>
<feature type="region of interest" description="Disordered" evidence="1">
    <location>
        <begin position="1"/>
        <end position="22"/>
    </location>
</feature>
<keyword evidence="3" id="KW-1185">Reference proteome</keyword>
<evidence type="ECO:0000313" key="2">
    <source>
        <dbReference type="EMBL" id="KAK4776908.1"/>
    </source>
</evidence>
<dbReference type="Proteomes" id="UP001346149">
    <property type="component" value="Unassembled WGS sequence"/>
</dbReference>
<comment type="caution">
    <text evidence="2">The sequence shown here is derived from an EMBL/GenBank/DDBJ whole genome shotgun (WGS) entry which is preliminary data.</text>
</comment>
<organism evidence="2 3">
    <name type="scientific">Trapa natans</name>
    <name type="common">Water chestnut</name>
    <dbReference type="NCBI Taxonomy" id="22666"/>
    <lineage>
        <taxon>Eukaryota</taxon>
        <taxon>Viridiplantae</taxon>
        <taxon>Streptophyta</taxon>
        <taxon>Embryophyta</taxon>
        <taxon>Tracheophyta</taxon>
        <taxon>Spermatophyta</taxon>
        <taxon>Magnoliopsida</taxon>
        <taxon>eudicotyledons</taxon>
        <taxon>Gunneridae</taxon>
        <taxon>Pentapetalae</taxon>
        <taxon>rosids</taxon>
        <taxon>malvids</taxon>
        <taxon>Myrtales</taxon>
        <taxon>Lythraceae</taxon>
        <taxon>Trapa</taxon>
    </lineage>
</organism>